<accession>A0A8S1RLD4</accession>
<dbReference type="Proteomes" id="UP000692954">
    <property type="component" value="Unassembled WGS sequence"/>
</dbReference>
<gene>
    <name evidence="1" type="ORF">PSON_ATCC_30995.1.T2030010</name>
</gene>
<organism evidence="1 2">
    <name type="scientific">Paramecium sonneborni</name>
    <dbReference type="NCBI Taxonomy" id="65129"/>
    <lineage>
        <taxon>Eukaryota</taxon>
        <taxon>Sar</taxon>
        <taxon>Alveolata</taxon>
        <taxon>Ciliophora</taxon>
        <taxon>Intramacronucleata</taxon>
        <taxon>Oligohymenophorea</taxon>
        <taxon>Peniculida</taxon>
        <taxon>Parameciidae</taxon>
        <taxon>Paramecium</taxon>
    </lineage>
</organism>
<name>A0A8S1RLD4_9CILI</name>
<dbReference type="AlphaFoldDB" id="A0A8S1RLD4"/>
<dbReference type="EMBL" id="CAJJDN010000203">
    <property type="protein sequence ID" value="CAD8128996.1"/>
    <property type="molecule type" value="Genomic_DNA"/>
</dbReference>
<sequence length="221" mass="26603">MRIQKFQWRVKNQTVKITIVPMNLWICKHCSFENLEGIICGACSQYKEPEPQQQQYNQSQYIPPYYPPQSYRPPSLQQPPFISPQHISQFGMIPPQMPPYQGQFGFGHPPRHMFGGFHHHFKHHNHHIKWHKLREILKDPQFKQQKEKLQQLLKEMDNKKYHGKLIVIVLLLQWNWSDLDEQRATRLAEVLQCYQEQAREYLMIFRDLTLNEIVMMVEKAE</sequence>
<protein>
    <submittedName>
        <fullName evidence="1">Uncharacterized protein</fullName>
    </submittedName>
</protein>
<proteinExistence type="predicted"/>
<evidence type="ECO:0000313" key="1">
    <source>
        <dbReference type="EMBL" id="CAD8128996.1"/>
    </source>
</evidence>
<evidence type="ECO:0000313" key="2">
    <source>
        <dbReference type="Proteomes" id="UP000692954"/>
    </source>
</evidence>
<keyword evidence="2" id="KW-1185">Reference proteome</keyword>
<comment type="caution">
    <text evidence="1">The sequence shown here is derived from an EMBL/GenBank/DDBJ whole genome shotgun (WGS) entry which is preliminary data.</text>
</comment>
<reference evidence="1" key="1">
    <citation type="submission" date="2021-01" db="EMBL/GenBank/DDBJ databases">
        <authorList>
            <consortium name="Genoscope - CEA"/>
            <person name="William W."/>
        </authorList>
    </citation>
    <scope>NUCLEOTIDE SEQUENCE</scope>
</reference>